<dbReference type="InterPro" id="IPR035957">
    <property type="entry name" value="Crust_neurohorm_sf"/>
</dbReference>
<keyword evidence="6 7" id="KW-1015">Disulfide bond</keyword>
<evidence type="ECO:0000313" key="9">
    <source>
        <dbReference type="Proteomes" id="UP000183832"/>
    </source>
</evidence>
<sequence>MMNLCYNSDQYGFAKYKKYNCKKKRNLSKDLKPKLYQSKNQEKEEITITHIKDIGCFVSQYYWQGIPEIRLNQQSNPVKSGLEYNLSSTKERKILLQSYKYHLMYLVELKSPLRKEKQHKKFIFNLFDFKLLKKSLIKTQEKSEIFVRVREKESTNQRITKKSSHFISFCCLTNLSLEARLLLINDLAKHLAKLIFFLGRLEPLNMFLCKLLNLSALLLILVPLIISLPHPHHDVHKRSSFFDIDCKGVFNKSIFFRLDRICEDCYSLFREVELHSLCKKQCFTTEFFKGCLEALQLQDEVNAIKSYIKLVNGADPNLSSN</sequence>
<dbReference type="PANTHER" id="PTHR35981:SF2">
    <property type="entry name" value="ION TRANSPORT PEPTIDE, ISOFORM C"/>
    <property type="match status" value="1"/>
</dbReference>
<evidence type="ECO:0000256" key="5">
    <source>
        <dbReference type="ARBA" id="ARBA00022702"/>
    </source>
</evidence>
<dbReference type="PANTHER" id="PTHR35981">
    <property type="entry name" value="ION TRANSPORT PEPTIDE, ISOFORM C"/>
    <property type="match status" value="1"/>
</dbReference>
<dbReference type="Proteomes" id="UP000183832">
    <property type="component" value="Unassembled WGS sequence"/>
</dbReference>
<evidence type="ECO:0000256" key="1">
    <source>
        <dbReference type="ARBA" id="ARBA00004613"/>
    </source>
</evidence>
<dbReference type="SUPFAM" id="SSF81778">
    <property type="entry name" value="Crustacean CHH/MIH/GIH neurohormone"/>
    <property type="match status" value="1"/>
</dbReference>
<dbReference type="Pfam" id="PF01147">
    <property type="entry name" value="Crust_neurohorm"/>
    <property type="match status" value="1"/>
</dbReference>
<dbReference type="OrthoDB" id="6365952at2759"/>
<protein>
    <submittedName>
        <fullName evidence="8">CLUMA_CG010937, isoform A</fullName>
    </submittedName>
</protein>
<keyword evidence="4" id="KW-0165">Cleavage on pair of basic residues</keyword>
<keyword evidence="9" id="KW-1185">Reference proteome</keyword>
<reference evidence="8 9" key="1">
    <citation type="submission" date="2015-04" db="EMBL/GenBank/DDBJ databases">
        <authorList>
            <person name="Syromyatnikov M.Y."/>
            <person name="Popov V.N."/>
        </authorList>
    </citation>
    <scope>NUCLEOTIDE SEQUENCE [LARGE SCALE GENOMIC DNA]</scope>
</reference>
<feature type="disulfide bond" evidence="7">
    <location>
        <begin position="265"/>
        <end position="291"/>
    </location>
</feature>
<organism evidence="8 9">
    <name type="scientific">Clunio marinus</name>
    <dbReference type="NCBI Taxonomy" id="568069"/>
    <lineage>
        <taxon>Eukaryota</taxon>
        <taxon>Metazoa</taxon>
        <taxon>Ecdysozoa</taxon>
        <taxon>Arthropoda</taxon>
        <taxon>Hexapoda</taxon>
        <taxon>Insecta</taxon>
        <taxon>Pterygota</taxon>
        <taxon>Neoptera</taxon>
        <taxon>Endopterygota</taxon>
        <taxon>Diptera</taxon>
        <taxon>Nematocera</taxon>
        <taxon>Chironomoidea</taxon>
        <taxon>Chironomidae</taxon>
        <taxon>Clunio</taxon>
    </lineage>
</organism>
<dbReference type="InterPro" id="IPR031098">
    <property type="entry name" value="Crust_neurohorm"/>
</dbReference>
<feature type="disulfide bond" evidence="7">
    <location>
        <begin position="246"/>
        <end position="282"/>
    </location>
</feature>
<evidence type="ECO:0000256" key="3">
    <source>
        <dbReference type="ARBA" id="ARBA00022525"/>
    </source>
</evidence>
<dbReference type="AlphaFoldDB" id="A0A1J1IB91"/>
<dbReference type="InterPro" id="IPR001166">
    <property type="entry name" value="Hyperglycemic"/>
</dbReference>
<dbReference type="Gene3D" id="1.10.2010.10">
    <property type="entry name" value="Crustacean CHH/MIH/GIH neurohormone"/>
    <property type="match status" value="1"/>
</dbReference>
<dbReference type="GO" id="GO:0007623">
    <property type="term" value="P:circadian rhythm"/>
    <property type="evidence" value="ECO:0007669"/>
    <property type="project" value="TreeGrafter"/>
</dbReference>
<name>A0A1J1IB91_9DIPT</name>
<accession>A0A1J1IB91</accession>
<dbReference type="GO" id="GO:0005184">
    <property type="term" value="F:neuropeptide hormone activity"/>
    <property type="evidence" value="ECO:0007669"/>
    <property type="project" value="InterPro"/>
</dbReference>
<feature type="disulfide bond" evidence="7">
    <location>
        <begin position="262"/>
        <end position="278"/>
    </location>
</feature>
<comment type="subcellular location">
    <subcellularLocation>
        <location evidence="1">Secreted</location>
    </subcellularLocation>
</comment>
<keyword evidence="5" id="KW-0372">Hormone</keyword>
<dbReference type="STRING" id="568069.A0A1J1IB91"/>
<keyword evidence="3" id="KW-0964">Secreted</keyword>
<evidence type="ECO:0000256" key="6">
    <source>
        <dbReference type="ARBA" id="ARBA00023157"/>
    </source>
</evidence>
<evidence type="ECO:0000313" key="8">
    <source>
        <dbReference type="EMBL" id="CRK97549.1"/>
    </source>
</evidence>
<proteinExistence type="inferred from homology"/>
<comment type="similarity">
    <text evidence="2">Belongs to the arthropod CHH/MIH/GIH/VIH hormone family.</text>
</comment>
<evidence type="ECO:0000256" key="4">
    <source>
        <dbReference type="ARBA" id="ARBA00022685"/>
    </source>
</evidence>
<dbReference type="EMBL" id="CVRI01000047">
    <property type="protein sequence ID" value="CRK97549.1"/>
    <property type="molecule type" value="Genomic_DNA"/>
</dbReference>
<dbReference type="FunFam" id="1.10.2010.10:FF:000001">
    <property type="entry name" value="Ion transport peptide isoform C"/>
    <property type="match status" value="1"/>
</dbReference>
<evidence type="ECO:0000256" key="2">
    <source>
        <dbReference type="ARBA" id="ARBA00005447"/>
    </source>
</evidence>
<dbReference type="GO" id="GO:0005576">
    <property type="term" value="C:extracellular region"/>
    <property type="evidence" value="ECO:0007669"/>
    <property type="project" value="UniProtKB-SubCell"/>
</dbReference>
<evidence type="ECO:0000256" key="7">
    <source>
        <dbReference type="PIRSR" id="PIRSR631098-51"/>
    </source>
</evidence>
<gene>
    <name evidence="8" type="ORF">CLUMA_CG010937</name>
</gene>
<dbReference type="PRINTS" id="PR00550">
    <property type="entry name" value="HYPRGLYCEMIC"/>
</dbReference>